<dbReference type="CDD" id="cd04084">
    <property type="entry name" value="CBM6_xylanase-like"/>
    <property type="match status" value="1"/>
</dbReference>
<sequence length="66" mass="6976">MRLDSAAGPVVGTVRVENTGGWDTYLDQTFTITPTSGTHDVYLKALGTAPGVANIDHFSVEKVISP</sequence>
<dbReference type="InterPro" id="IPR005084">
    <property type="entry name" value="CBM6"/>
</dbReference>
<dbReference type="Gene3D" id="2.60.120.260">
    <property type="entry name" value="Galactose-binding domain-like"/>
    <property type="match status" value="1"/>
</dbReference>
<name>A0ABV1VTV3_9ACTN</name>
<evidence type="ECO:0000259" key="1">
    <source>
        <dbReference type="PROSITE" id="PS51175"/>
    </source>
</evidence>
<dbReference type="Proteomes" id="UP001490330">
    <property type="component" value="Unassembled WGS sequence"/>
</dbReference>
<accession>A0ABV1VTV3</accession>
<reference evidence="2 3" key="1">
    <citation type="submission" date="2024-06" db="EMBL/GenBank/DDBJ databases">
        <title>The Natural Products Discovery Center: Release of the First 8490 Sequenced Strains for Exploring Actinobacteria Biosynthetic Diversity.</title>
        <authorList>
            <person name="Kalkreuter E."/>
            <person name="Kautsar S.A."/>
            <person name="Yang D."/>
            <person name="Bader C.D."/>
            <person name="Teijaro C.N."/>
            <person name="Fluegel L."/>
            <person name="Davis C.M."/>
            <person name="Simpson J.R."/>
            <person name="Lauterbach L."/>
            <person name="Steele A.D."/>
            <person name="Gui C."/>
            <person name="Meng S."/>
            <person name="Li G."/>
            <person name="Viehrig K."/>
            <person name="Ye F."/>
            <person name="Su P."/>
            <person name="Kiefer A.F."/>
            <person name="Nichols A."/>
            <person name="Cepeda A.J."/>
            <person name="Yan W."/>
            <person name="Fan B."/>
            <person name="Jiang Y."/>
            <person name="Adhikari A."/>
            <person name="Zheng C.-J."/>
            <person name="Schuster L."/>
            <person name="Cowan T.M."/>
            <person name="Smanski M.J."/>
            <person name="Chevrette M.G."/>
            <person name="De Carvalho L.P.S."/>
            <person name="Shen B."/>
        </authorList>
    </citation>
    <scope>NUCLEOTIDE SEQUENCE [LARGE SCALE GENOMIC DNA]</scope>
    <source>
        <strain evidence="2 3">NPDC000632</strain>
    </source>
</reference>
<protein>
    <submittedName>
        <fullName evidence="2">Carbohydrate-binding protein</fullName>
    </submittedName>
</protein>
<dbReference type="InterPro" id="IPR008979">
    <property type="entry name" value="Galactose-bd-like_sf"/>
</dbReference>
<proteinExistence type="predicted"/>
<dbReference type="Pfam" id="PF03422">
    <property type="entry name" value="CBM_6"/>
    <property type="match status" value="1"/>
</dbReference>
<dbReference type="EMBL" id="JBEPCV010000087">
    <property type="protein sequence ID" value="MER6909923.1"/>
    <property type="molecule type" value="Genomic_DNA"/>
</dbReference>
<dbReference type="SUPFAM" id="SSF49785">
    <property type="entry name" value="Galactose-binding domain-like"/>
    <property type="match status" value="1"/>
</dbReference>
<comment type="caution">
    <text evidence="2">The sequence shown here is derived from an EMBL/GenBank/DDBJ whole genome shotgun (WGS) entry which is preliminary data.</text>
</comment>
<keyword evidence="3" id="KW-1185">Reference proteome</keyword>
<dbReference type="RefSeq" id="WP_350725975.1">
    <property type="nucleotide sequence ID" value="NZ_JBEPCO010000082.1"/>
</dbReference>
<gene>
    <name evidence="2" type="ORF">ABT322_40790</name>
</gene>
<evidence type="ECO:0000313" key="3">
    <source>
        <dbReference type="Proteomes" id="UP001490330"/>
    </source>
</evidence>
<organism evidence="2 3">
    <name type="scientific">Streptomyces flaveolus</name>
    <dbReference type="NCBI Taxonomy" id="67297"/>
    <lineage>
        <taxon>Bacteria</taxon>
        <taxon>Bacillati</taxon>
        <taxon>Actinomycetota</taxon>
        <taxon>Actinomycetes</taxon>
        <taxon>Kitasatosporales</taxon>
        <taxon>Streptomycetaceae</taxon>
        <taxon>Streptomyces</taxon>
    </lineage>
</organism>
<dbReference type="PROSITE" id="PS51175">
    <property type="entry name" value="CBM6"/>
    <property type="match status" value="1"/>
</dbReference>
<feature type="domain" description="CBM6" evidence="1">
    <location>
        <begin position="1"/>
        <end position="61"/>
    </location>
</feature>
<evidence type="ECO:0000313" key="2">
    <source>
        <dbReference type="EMBL" id="MER6909923.1"/>
    </source>
</evidence>